<protein>
    <recommendedName>
        <fullName evidence="3">RNA-directed RNA polymerase</fullName>
        <ecNumber evidence="2">2.7.7.48</ecNumber>
    </recommendedName>
    <alternativeName>
        <fullName evidence="8">RNA replicase</fullName>
    </alternativeName>
</protein>
<dbReference type="GO" id="GO:0003723">
    <property type="term" value="F:RNA binding"/>
    <property type="evidence" value="ECO:0007669"/>
    <property type="project" value="InterPro"/>
</dbReference>
<evidence type="ECO:0000259" key="10">
    <source>
        <dbReference type="PROSITE" id="PS50507"/>
    </source>
</evidence>
<comment type="similarity">
    <text evidence="1">Belongs to the nodaviridae RNA polymerase family.</text>
</comment>
<keyword evidence="4 11" id="KW-0696">RNA-directed RNA polymerase</keyword>
<accession>G8GVG7</accession>
<dbReference type="InterPro" id="IPR043647">
    <property type="entry name" value="Noda_Vmethyltr_dom"/>
</dbReference>
<dbReference type="CDD" id="cd23173">
    <property type="entry name" value="ps-ssRNAv_Nodaviridae_RdRp"/>
    <property type="match status" value="1"/>
</dbReference>
<evidence type="ECO:0000256" key="1">
    <source>
        <dbReference type="ARBA" id="ARBA00007751"/>
    </source>
</evidence>
<dbReference type="Pfam" id="PF00680">
    <property type="entry name" value="RdRP_1"/>
    <property type="match status" value="1"/>
</dbReference>
<reference evidence="11" key="1">
    <citation type="journal article" date="2012" name="Infect. Genet. Evol.">
        <title>Molecular epidemiology and evolutionary dynamics of betanodavirus in southern Europe.</title>
        <authorList>
            <person name="Panzarin V."/>
            <person name="Fusaro A."/>
            <person name="Monne I."/>
            <person name="Cappellozza E."/>
            <person name="Patarnello P."/>
            <person name="Bovo G."/>
            <person name="Capua I."/>
            <person name="Holmes E.C."/>
            <person name="Cattoli G."/>
        </authorList>
    </citation>
    <scope>NUCLEOTIDE SEQUENCE</scope>
    <source>
        <strain evidence="11">484.2.2009</strain>
    </source>
</reference>
<feature type="compositionally biased region" description="Polar residues" evidence="9">
    <location>
        <begin position="883"/>
        <end position="899"/>
    </location>
</feature>
<dbReference type="Pfam" id="PF19222">
    <property type="entry name" value="Noda_Vmethyltr"/>
    <property type="match status" value="1"/>
</dbReference>
<dbReference type="InterPro" id="IPR007094">
    <property type="entry name" value="RNA-dir_pol_PSvirus"/>
</dbReference>
<feature type="domain" description="RdRp catalytic" evidence="10">
    <location>
        <begin position="579"/>
        <end position="701"/>
    </location>
</feature>
<keyword evidence="5" id="KW-0808">Transferase</keyword>
<proteinExistence type="inferred from homology"/>
<feature type="compositionally biased region" description="Low complexity" evidence="9">
    <location>
        <begin position="943"/>
        <end position="961"/>
    </location>
</feature>
<evidence type="ECO:0000313" key="11">
    <source>
        <dbReference type="EMBL" id="AET06918.2"/>
    </source>
</evidence>
<reference evidence="11" key="2">
    <citation type="submission" date="2013-07" db="EMBL/GenBank/DDBJ databases">
        <authorList>
            <person name="Panzarin V."/>
            <person name="Fusaro A."/>
            <person name="Monne I."/>
            <person name="Cappellozza E."/>
            <person name="Patarnello P."/>
            <person name="Bovo G."/>
            <person name="Capua I."/>
            <person name="Holmes E.C."/>
            <person name="Cattoli G."/>
        </authorList>
    </citation>
    <scope>NUCLEOTIDE SEQUENCE</scope>
    <source>
        <strain evidence="11">484.2.2009</strain>
    </source>
</reference>
<dbReference type="PROSITE" id="PS50507">
    <property type="entry name" value="RDRP_SSRNA_POS"/>
    <property type="match status" value="1"/>
</dbReference>
<keyword evidence="6" id="KW-0548">Nucleotidyltransferase</keyword>
<evidence type="ECO:0000256" key="5">
    <source>
        <dbReference type="ARBA" id="ARBA00022679"/>
    </source>
</evidence>
<evidence type="ECO:0000256" key="7">
    <source>
        <dbReference type="ARBA" id="ARBA00022953"/>
    </source>
</evidence>
<sequence length="983" mass="110818">MRRFEFELARMSGAAFCVVTGYRLLTSKWLADRVEDYRQRVIADRKQILRDAAMIRTSIQKQMELVRISVRKGHSHQEAATERNSATDTMIGVVEKCGYEPYIISPSPREKEYHGSRQFYSLADFRQDYRRDEITDRHVIVMTDVDYYVDMHELVGLGVPILLYTFQPSTVSGEVKDGYFTITDDHVHYRVAGGKDVRHRIWNYNQDTMFVRSKPRGFWANLKQILRDITGITALCDYLYLKFGMAPFGDQVTLFTVDQFKMGEHRNIVSIVPFATCRSNLLKISEYGAELDYMRYQQRNNSANFNAVTYISQEGPLISLGLEGNFASVQLPLQDYENIRTAYELSKNSNLSDTVRRSGRPCKEAAIIHKCLQAECDLVSEVVHKPGELARHYQAVGDTYDVDPSEQGKCYAREYAPGPLTQTAVFPSESRSNELATIDGRIAGPQAKAKSREHITPKMHKVARDFVRHLVPTAGLGRPYPLTYVEEHQTKPLQRARNDANRYHDEFTMIVKAFQKKEAYNAPNYPRNISTVPHTQNVKLSSYTYAFKEAVLQHVPWYMPTHTPAEIAEAVQSLASSSTELVETDYSKFDGTFLRFMRENVEFAIYKRWVHLDHLTELSTLLGNELQAPAVTRLGIKYDPDCSRLSGSALTTDGNSIANAFVSYLAGRNAGMDDDEAWTWIGIVYGDDGLRSGNVSDALLSKTASSLGFDLKIVNRAPRGSPVTFLSRVYLDPWSSPASVQSPLRTLLKLHTTCDTQSDIEDIGWAKTQAYLVTDCLTPFIGHWCRAYQRNCTARVVQYADYNDIPFWVKNEDHVGNSWPQSDSVDWNDVVANELGLTTAELLKHLAALDAYTGPVSGLPRLTTSLDLEPKMAVALDGEVQAGPSQQPQTDKDGTSPTGDRSAPRRARTALQDADGRACRSRRSDRSPGKRDANVRNKRQRRSTTPPRSRPSVPRPSSSGRGTDGDRVRGGAARQRQRRRSPV</sequence>
<evidence type="ECO:0000256" key="2">
    <source>
        <dbReference type="ARBA" id="ARBA00012494"/>
    </source>
</evidence>
<evidence type="ECO:0000256" key="8">
    <source>
        <dbReference type="ARBA" id="ARBA00032757"/>
    </source>
</evidence>
<evidence type="ECO:0000256" key="3">
    <source>
        <dbReference type="ARBA" id="ARBA00022412"/>
    </source>
</evidence>
<evidence type="ECO:0000256" key="9">
    <source>
        <dbReference type="SAM" id="MobiDB-lite"/>
    </source>
</evidence>
<dbReference type="GO" id="GO:0006351">
    <property type="term" value="P:DNA-templated transcription"/>
    <property type="evidence" value="ECO:0007669"/>
    <property type="project" value="InterPro"/>
</dbReference>
<dbReference type="EC" id="2.7.7.48" evidence="2"/>
<dbReference type="InterPro" id="IPR001205">
    <property type="entry name" value="RNA-dir_pol_C"/>
</dbReference>
<keyword evidence="7" id="KW-0693">Viral RNA replication</keyword>
<name>G8GVG7_9VIRU</name>
<dbReference type="GO" id="GO:0039694">
    <property type="term" value="P:viral RNA genome replication"/>
    <property type="evidence" value="ECO:0007669"/>
    <property type="project" value="InterPro"/>
</dbReference>
<dbReference type="SUPFAM" id="SSF56672">
    <property type="entry name" value="DNA/RNA polymerases"/>
    <property type="match status" value="1"/>
</dbReference>
<dbReference type="EMBL" id="JN189814">
    <property type="protein sequence ID" value="AET06918.2"/>
    <property type="molecule type" value="Genomic_RNA"/>
</dbReference>
<dbReference type="GO" id="GO:0003968">
    <property type="term" value="F:RNA-directed RNA polymerase activity"/>
    <property type="evidence" value="ECO:0007669"/>
    <property type="project" value="UniProtKB-KW"/>
</dbReference>
<organism evidence="11">
    <name type="scientific">Solea senegalensis betanodavirus</name>
    <dbReference type="NCBI Taxonomy" id="1110528"/>
    <lineage>
        <taxon>Viruses</taxon>
        <taxon>Riboviria</taxon>
        <taxon>Orthornavirae</taxon>
        <taxon>Kitrinoviricota</taxon>
        <taxon>Magsaviricetes</taxon>
        <taxon>Nodamuvirales</taxon>
        <taxon>Nodaviridae</taxon>
        <taxon>Betanodavirus</taxon>
    </lineage>
</organism>
<evidence type="ECO:0000256" key="6">
    <source>
        <dbReference type="ARBA" id="ARBA00022695"/>
    </source>
</evidence>
<dbReference type="InterPro" id="IPR043502">
    <property type="entry name" value="DNA/RNA_pol_sf"/>
</dbReference>
<feature type="region of interest" description="Disordered" evidence="9">
    <location>
        <begin position="880"/>
        <end position="983"/>
    </location>
</feature>
<evidence type="ECO:0000256" key="4">
    <source>
        <dbReference type="ARBA" id="ARBA00022484"/>
    </source>
</evidence>
<feature type="compositionally biased region" description="Basic and acidic residues" evidence="9">
    <location>
        <begin position="914"/>
        <end position="935"/>
    </location>
</feature>